<organism evidence="1 2">
    <name type="scientific">Ferrimonas marina</name>
    <dbReference type="NCBI Taxonomy" id="299255"/>
    <lineage>
        <taxon>Bacteria</taxon>
        <taxon>Pseudomonadati</taxon>
        <taxon>Pseudomonadota</taxon>
        <taxon>Gammaproteobacteria</taxon>
        <taxon>Alteromonadales</taxon>
        <taxon>Ferrimonadaceae</taxon>
        <taxon>Ferrimonas</taxon>
    </lineage>
</organism>
<name>A0A1M5T9R3_9GAMM</name>
<dbReference type="PROSITE" id="PS51257">
    <property type="entry name" value="PROKAR_LIPOPROTEIN"/>
    <property type="match status" value="1"/>
</dbReference>
<gene>
    <name evidence="1" type="ORF">SAMN02745129_2050</name>
</gene>
<evidence type="ECO:0000313" key="2">
    <source>
        <dbReference type="Proteomes" id="UP000184268"/>
    </source>
</evidence>
<evidence type="ECO:0008006" key="3">
    <source>
        <dbReference type="Google" id="ProtNLM"/>
    </source>
</evidence>
<keyword evidence="2" id="KW-1185">Reference proteome</keyword>
<dbReference type="AlphaFoldDB" id="A0A1M5T9R3"/>
<dbReference type="STRING" id="299255.SAMN02745129_2050"/>
<dbReference type="Proteomes" id="UP000184268">
    <property type="component" value="Unassembled WGS sequence"/>
</dbReference>
<dbReference type="EMBL" id="FQXG01000003">
    <property type="protein sequence ID" value="SHH47360.1"/>
    <property type="molecule type" value="Genomic_DNA"/>
</dbReference>
<protein>
    <recommendedName>
        <fullName evidence="3">Lipoprotein</fullName>
    </recommendedName>
</protein>
<reference evidence="1 2" key="1">
    <citation type="submission" date="2016-11" db="EMBL/GenBank/DDBJ databases">
        <authorList>
            <person name="Jaros S."/>
            <person name="Januszkiewicz K."/>
            <person name="Wedrychowicz H."/>
        </authorList>
    </citation>
    <scope>NUCLEOTIDE SEQUENCE [LARGE SCALE GENOMIC DNA]</scope>
    <source>
        <strain evidence="1 2">DSM 16917</strain>
    </source>
</reference>
<evidence type="ECO:0000313" key="1">
    <source>
        <dbReference type="EMBL" id="SHH47360.1"/>
    </source>
</evidence>
<accession>A0A1M5T9R3</accession>
<sequence length="167" mass="18881">MRKRAFEALFCELNMALRSMKYIFIAVSALLLAACSVSSKDPLDRLSYSYVKICTDETESCLTHMNLVVTQFAGKPIVATVRYRGKYYESENRVVALRDGEGTVTRQAELGKFCDPKGCGRYFMLEFELPQRDFEVYKTVGHVALLDIGDRVESLYIPHTAFQAAGH</sequence>
<proteinExistence type="predicted"/>